<accession>A0AAF3EE71</accession>
<name>A0AAF3EE71_9BILA</name>
<dbReference type="Proteomes" id="UP000887575">
    <property type="component" value="Unassembled WGS sequence"/>
</dbReference>
<dbReference type="Pfam" id="PF03314">
    <property type="entry name" value="DUF273"/>
    <property type="match status" value="1"/>
</dbReference>
<dbReference type="WBParaSite" id="MBELARI_LOCUS12265">
    <property type="protein sequence ID" value="MBELARI_LOCUS12265"/>
    <property type="gene ID" value="MBELARI_LOCUS12265"/>
</dbReference>
<dbReference type="PANTHER" id="PTHR31562:SF8">
    <property type="entry name" value="ALPHA-1,6-MANNOSYLTRANSFERASE"/>
    <property type="match status" value="1"/>
</dbReference>
<organism evidence="1 2">
    <name type="scientific">Mesorhabditis belari</name>
    <dbReference type="NCBI Taxonomy" id="2138241"/>
    <lineage>
        <taxon>Eukaryota</taxon>
        <taxon>Metazoa</taxon>
        <taxon>Ecdysozoa</taxon>
        <taxon>Nematoda</taxon>
        <taxon>Chromadorea</taxon>
        <taxon>Rhabditida</taxon>
        <taxon>Rhabditina</taxon>
        <taxon>Rhabditomorpha</taxon>
        <taxon>Rhabditoidea</taxon>
        <taxon>Rhabditidae</taxon>
        <taxon>Mesorhabditinae</taxon>
        <taxon>Mesorhabditis</taxon>
    </lineage>
</organism>
<keyword evidence="1" id="KW-1185">Reference proteome</keyword>
<proteinExistence type="predicted"/>
<protein>
    <submittedName>
        <fullName evidence="2">Uncharacterized protein</fullName>
    </submittedName>
</protein>
<dbReference type="AlphaFoldDB" id="A0AAF3EE71"/>
<reference evidence="2" key="1">
    <citation type="submission" date="2024-02" db="UniProtKB">
        <authorList>
            <consortium name="WormBaseParasite"/>
        </authorList>
    </citation>
    <scope>IDENTIFICATION</scope>
</reference>
<dbReference type="InterPro" id="IPR004988">
    <property type="entry name" value="DUF273"/>
</dbReference>
<evidence type="ECO:0000313" key="2">
    <source>
        <dbReference type="WBParaSite" id="MBELARI_LOCUS12265"/>
    </source>
</evidence>
<dbReference type="Gene3D" id="3.90.550.10">
    <property type="entry name" value="Spore Coat Polysaccharide Biosynthesis Protein SpsA, Chain A"/>
    <property type="match status" value="1"/>
</dbReference>
<dbReference type="InterPro" id="IPR029044">
    <property type="entry name" value="Nucleotide-diphossugar_trans"/>
</dbReference>
<sequence length="427" mass="50019">MGWDVGMSKGRLMMRAFRLQMRGSQRFVFFCLGITAIFGLVMVLTPKSDEQVEMLTKYLEKLTKTNGLELDEDHHVHDDIHIQQIDLSGRIKRTPYPKRQNFSECPKKFGKVTVMVAYVKSSMMTHYHVAQRSLECYLKGTNYELVMVDLDNDNLTQTHCKHHKQLFFKKHCAVSVYLKQTDWMLILDADTGIVNPNHCIEEWIDDRVDLLFYERFFNWEIASGNYLARNTDFAYKFIKKWADWEFVQPQNWNGADNGVLQIHILQTVIPDAMQDIKNCDTIWHQGKGYETYMAYVTCCKVALGATRLWPGKIRLYRRAHGWVRDGYITSDRWCENDFMIHGWKATQVDQGGWESPFEHIQDPSICDASPKGWPWREKKKATVEQIRQELSRFENRTGKSYPKVARVHAWLELPDVGECYPDCDLST</sequence>
<evidence type="ECO:0000313" key="1">
    <source>
        <dbReference type="Proteomes" id="UP000887575"/>
    </source>
</evidence>
<dbReference type="PANTHER" id="PTHR31562">
    <property type="entry name" value="PROTEIN CBG18972"/>
    <property type="match status" value="1"/>
</dbReference>